<dbReference type="PANTHER" id="PTHR22883:SF43">
    <property type="entry name" value="PALMITOYLTRANSFERASE APP"/>
    <property type="match status" value="1"/>
</dbReference>
<dbReference type="GO" id="GO:0019706">
    <property type="term" value="F:protein-cysteine S-palmitoyltransferase activity"/>
    <property type="evidence" value="ECO:0007669"/>
    <property type="project" value="UniProtKB-EC"/>
</dbReference>
<feature type="domain" description="Palmitoyltransferase DHHC" evidence="12">
    <location>
        <begin position="444"/>
        <end position="507"/>
    </location>
</feature>
<protein>
    <recommendedName>
        <fullName evidence="10">Palmitoyltransferase</fullName>
        <ecNumber evidence="10">2.3.1.225</ecNumber>
    </recommendedName>
</protein>
<dbReference type="RefSeq" id="XP_002293167.1">
    <property type="nucleotide sequence ID" value="XM_002293131.1"/>
</dbReference>
<dbReference type="InterPro" id="IPR039859">
    <property type="entry name" value="PFA4/ZDH16/20/ERF2-like"/>
</dbReference>
<feature type="transmembrane region" description="Helical" evidence="10">
    <location>
        <begin position="377"/>
        <end position="399"/>
    </location>
</feature>
<feature type="region of interest" description="Disordered" evidence="11">
    <location>
        <begin position="187"/>
        <end position="214"/>
    </location>
</feature>
<feature type="transmembrane region" description="Helical" evidence="10">
    <location>
        <begin position="495"/>
        <end position="516"/>
    </location>
</feature>
<dbReference type="EC" id="2.3.1.225" evidence="10"/>
<comment type="similarity">
    <text evidence="10">Belongs to the DHHC palmitoyltransferase family.</text>
</comment>
<dbReference type="InParanoid" id="B8CA66"/>
<evidence type="ECO:0000256" key="9">
    <source>
        <dbReference type="ARBA" id="ARBA00048048"/>
    </source>
</evidence>
<evidence type="ECO:0000256" key="8">
    <source>
        <dbReference type="ARBA" id="ARBA00023315"/>
    </source>
</evidence>
<evidence type="ECO:0000256" key="1">
    <source>
        <dbReference type="ARBA" id="ARBA00004127"/>
    </source>
</evidence>
<keyword evidence="4 10" id="KW-1133">Transmembrane helix</keyword>
<dbReference type="KEGG" id="tps:THAPSDRAFT_24454"/>
<feature type="transmembrane region" description="Helical" evidence="10">
    <location>
        <begin position="47"/>
        <end position="71"/>
    </location>
</feature>
<evidence type="ECO:0000313" key="13">
    <source>
        <dbReference type="EMBL" id="EED89628.1"/>
    </source>
</evidence>
<accession>B8CA66</accession>
<keyword evidence="8 10" id="KW-0012">Acyltransferase</keyword>
<evidence type="ECO:0000256" key="3">
    <source>
        <dbReference type="ARBA" id="ARBA00022692"/>
    </source>
</evidence>
<evidence type="ECO:0000256" key="6">
    <source>
        <dbReference type="ARBA" id="ARBA00023139"/>
    </source>
</evidence>
<dbReference type="EMBL" id="CM000647">
    <property type="protein sequence ID" value="EED89628.1"/>
    <property type="molecule type" value="Genomic_DNA"/>
</dbReference>
<dbReference type="InterPro" id="IPR010530">
    <property type="entry name" value="B12D"/>
</dbReference>
<gene>
    <name evidence="13" type="ORF">THAPSDRAFT_24454</name>
</gene>
<dbReference type="HOGENOM" id="CLU_523300_0_0_1"/>
<dbReference type="Proteomes" id="UP000001449">
    <property type="component" value="Chromosome 12"/>
</dbReference>
<keyword evidence="3 10" id="KW-0812">Transmembrane</keyword>
<evidence type="ECO:0000256" key="10">
    <source>
        <dbReference type="RuleBase" id="RU079119"/>
    </source>
</evidence>
<dbReference type="STRING" id="35128.B8CA66"/>
<reference evidence="13 14" key="1">
    <citation type="journal article" date="2004" name="Science">
        <title>The genome of the diatom Thalassiosira pseudonana: ecology, evolution, and metabolism.</title>
        <authorList>
            <person name="Armbrust E.V."/>
            <person name="Berges J.A."/>
            <person name="Bowler C."/>
            <person name="Green B.R."/>
            <person name="Martinez D."/>
            <person name="Putnam N.H."/>
            <person name="Zhou S."/>
            <person name="Allen A.E."/>
            <person name="Apt K.E."/>
            <person name="Bechner M."/>
            <person name="Brzezinski M.A."/>
            <person name="Chaal B.K."/>
            <person name="Chiovitti A."/>
            <person name="Davis A.K."/>
            <person name="Demarest M.S."/>
            <person name="Detter J.C."/>
            <person name="Glavina T."/>
            <person name="Goodstein D."/>
            <person name="Hadi M.Z."/>
            <person name="Hellsten U."/>
            <person name="Hildebrand M."/>
            <person name="Jenkins B.D."/>
            <person name="Jurka J."/>
            <person name="Kapitonov V.V."/>
            <person name="Kroger N."/>
            <person name="Lau W.W."/>
            <person name="Lane T.W."/>
            <person name="Larimer F.W."/>
            <person name="Lippmeier J.C."/>
            <person name="Lucas S."/>
            <person name="Medina M."/>
            <person name="Montsant A."/>
            <person name="Obornik M."/>
            <person name="Parker M.S."/>
            <person name="Palenik B."/>
            <person name="Pazour G.J."/>
            <person name="Richardson P.M."/>
            <person name="Rynearson T.A."/>
            <person name="Saito M.A."/>
            <person name="Schwartz D.C."/>
            <person name="Thamatrakoln K."/>
            <person name="Valentin K."/>
            <person name="Vardi A."/>
            <person name="Wilkerson F.P."/>
            <person name="Rokhsar D.S."/>
        </authorList>
    </citation>
    <scope>NUCLEOTIDE SEQUENCE [LARGE SCALE GENOMIC DNA]</scope>
    <source>
        <strain evidence="13 14">CCMP1335</strain>
    </source>
</reference>
<sequence length="521" mass="57530">MFASFARSAAKAVPRATRRNMSSGQVHTGMPTTMAELRNNIWLSDPGAYPVIAVVTFACGMSASFITYCCVKNPDVRITPGRRQALVRSWEVALIGGFDAMSRHMLIVYIGQGVLIIVLYLLFFLVNPSQHDYSSSKVVEIDLASHPFLTSSTFDLLRDDGKQQQWQQQPREYSNLCHQLRSSRYTRRPRNDVTASDDSGIDATLPNSITPNQLTNTIENKNDAEFDINGIFESIQQPPLYQETITDQDLDRLLGPLPRRNNTTTSANGMIHSLEQEEDDELSTISQQRRRHKRNNRICPCCPASVKRGPLALFAMTGVGGDAVNAPKLGNMIVVLPQCYYRLGFGIMGPHWFGPVCCFALLTLATTYYAPRAYHNVGPLSSIICLVFYIVGTVSLCIVSCSDPGVVRGGIGSGLDVSGGAGGRNEYSGVCTIEDGVMSAGRGWRYCDLCSVYQPPNAVHCPDCNVCIEGYDHHCPWMGTCIGAKNFTSFMTFNLTWLCYLFYVVGWVAFFGPALYNANKD</sequence>
<organism evidence="13 14">
    <name type="scientific">Thalassiosira pseudonana</name>
    <name type="common">Marine diatom</name>
    <name type="synonym">Cyclotella nana</name>
    <dbReference type="NCBI Taxonomy" id="35128"/>
    <lineage>
        <taxon>Eukaryota</taxon>
        <taxon>Sar</taxon>
        <taxon>Stramenopiles</taxon>
        <taxon>Ochrophyta</taxon>
        <taxon>Bacillariophyta</taxon>
        <taxon>Coscinodiscophyceae</taxon>
        <taxon>Thalassiosirophycidae</taxon>
        <taxon>Thalassiosirales</taxon>
        <taxon>Thalassiosiraceae</taxon>
        <taxon>Thalassiosira</taxon>
    </lineage>
</organism>
<dbReference type="GO" id="GO:0012505">
    <property type="term" value="C:endomembrane system"/>
    <property type="evidence" value="ECO:0007669"/>
    <property type="project" value="UniProtKB-SubCell"/>
</dbReference>
<dbReference type="Pfam" id="PF01529">
    <property type="entry name" value="DHHC"/>
    <property type="match status" value="1"/>
</dbReference>
<comment type="catalytic activity">
    <reaction evidence="9 10">
        <text>L-cysteinyl-[protein] + hexadecanoyl-CoA = S-hexadecanoyl-L-cysteinyl-[protein] + CoA</text>
        <dbReference type="Rhea" id="RHEA:36683"/>
        <dbReference type="Rhea" id="RHEA-COMP:10131"/>
        <dbReference type="Rhea" id="RHEA-COMP:11032"/>
        <dbReference type="ChEBI" id="CHEBI:29950"/>
        <dbReference type="ChEBI" id="CHEBI:57287"/>
        <dbReference type="ChEBI" id="CHEBI:57379"/>
        <dbReference type="ChEBI" id="CHEBI:74151"/>
        <dbReference type="EC" id="2.3.1.225"/>
    </reaction>
</comment>
<dbReference type="PROSITE" id="PS50216">
    <property type="entry name" value="DHHC"/>
    <property type="match status" value="1"/>
</dbReference>
<reference evidence="13 14" key="2">
    <citation type="journal article" date="2008" name="Nature">
        <title>The Phaeodactylum genome reveals the evolutionary history of diatom genomes.</title>
        <authorList>
            <person name="Bowler C."/>
            <person name="Allen A.E."/>
            <person name="Badger J.H."/>
            <person name="Grimwood J."/>
            <person name="Jabbari K."/>
            <person name="Kuo A."/>
            <person name="Maheswari U."/>
            <person name="Martens C."/>
            <person name="Maumus F."/>
            <person name="Otillar R.P."/>
            <person name="Rayko E."/>
            <person name="Salamov A."/>
            <person name="Vandepoele K."/>
            <person name="Beszteri B."/>
            <person name="Gruber A."/>
            <person name="Heijde M."/>
            <person name="Katinka M."/>
            <person name="Mock T."/>
            <person name="Valentin K."/>
            <person name="Verret F."/>
            <person name="Berges J.A."/>
            <person name="Brownlee C."/>
            <person name="Cadoret J.P."/>
            <person name="Chiovitti A."/>
            <person name="Choi C.J."/>
            <person name="Coesel S."/>
            <person name="De Martino A."/>
            <person name="Detter J.C."/>
            <person name="Durkin C."/>
            <person name="Falciatore A."/>
            <person name="Fournet J."/>
            <person name="Haruta M."/>
            <person name="Huysman M.J."/>
            <person name="Jenkins B.D."/>
            <person name="Jiroutova K."/>
            <person name="Jorgensen R.E."/>
            <person name="Joubert Y."/>
            <person name="Kaplan A."/>
            <person name="Kroger N."/>
            <person name="Kroth P.G."/>
            <person name="La Roche J."/>
            <person name="Lindquist E."/>
            <person name="Lommer M."/>
            <person name="Martin-Jezequel V."/>
            <person name="Lopez P.J."/>
            <person name="Lucas S."/>
            <person name="Mangogna M."/>
            <person name="McGinnis K."/>
            <person name="Medlin L.K."/>
            <person name="Montsant A."/>
            <person name="Oudot-Le Secq M.P."/>
            <person name="Napoli C."/>
            <person name="Obornik M."/>
            <person name="Parker M.S."/>
            <person name="Petit J.L."/>
            <person name="Porcel B.M."/>
            <person name="Poulsen N."/>
            <person name="Robison M."/>
            <person name="Rychlewski L."/>
            <person name="Rynearson T.A."/>
            <person name="Schmutz J."/>
            <person name="Shapiro H."/>
            <person name="Siaut M."/>
            <person name="Stanley M."/>
            <person name="Sussman M.R."/>
            <person name="Taylor A.R."/>
            <person name="Vardi A."/>
            <person name="von Dassow P."/>
            <person name="Vyverman W."/>
            <person name="Willis A."/>
            <person name="Wyrwicz L.S."/>
            <person name="Rokhsar D.S."/>
            <person name="Weissenbach J."/>
            <person name="Armbrust E.V."/>
            <person name="Green B.R."/>
            <person name="Van de Peer Y."/>
            <person name="Grigoriev I.V."/>
        </authorList>
    </citation>
    <scope>NUCLEOTIDE SEQUENCE [LARGE SCALE GENOMIC DNA]</scope>
    <source>
        <strain evidence="13 14">CCMP1335</strain>
    </source>
</reference>
<evidence type="ECO:0000313" key="14">
    <source>
        <dbReference type="Proteomes" id="UP000001449"/>
    </source>
</evidence>
<feature type="compositionally biased region" description="Polar residues" evidence="11">
    <location>
        <begin position="205"/>
        <end position="214"/>
    </location>
</feature>
<keyword evidence="14" id="KW-1185">Reference proteome</keyword>
<evidence type="ECO:0000259" key="12">
    <source>
        <dbReference type="Pfam" id="PF01529"/>
    </source>
</evidence>
<comment type="subcellular location">
    <subcellularLocation>
        <location evidence="1">Endomembrane system</location>
        <topology evidence="1">Multi-pass membrane protein</topology>
    </subcellularLocation>
</comment>
<name>B8CA66_THAPS</name>
<dbReference type="eggNOG" id="KOG1311">
    <property type="taxonomic scope" value="Eukaryota"/>
</dbReference>
<dbReference type="AlphaFoldDB" id="B8CA66"/>
<evidence type="ECO:0000256" key="2">
    <source>
        <dbReference type="ARBA" id="ARBA00022679"/>
    </source>
</evidence>
<keyword evidence="2 10" id="KW-0808">Transferase</keyword>
<evidence type="ECO:0000256" key="5">
    <source>
        <dbReference type="ARBA" id="ARBA00023136"/>
    </source>
</evidence>
<dbReference type="Pfam" id="PF06522">
    <property type="entry name" value="B12D"/>
    <property type="match status" value="1"/>
</dbReference>
<keyword evidence="6" id="KW-0564">Palmitate</keyword>
<dbReference type="PaxDb" id="35128-Thaps24454"/>
<feature type="transmembrane region" description="Helical" evidence="10">
    <location>
        <begin position="106"/>
        <end position="126"/>
    </location>
</feature>
<evidence type="ECO:0000256" key="4">
    <source>
        <dbReference type="ARBA" id="ARBA00022989"/>
    </source>
</evidence>
<dbReference type="PANTHER" id="PTHR22883">
    <property type="entry name" value="ZINC FINGER DHHC DOMAIN CONTAINING PROTEIN"/>
    <property type="match status" value="1"/>
</dbReference>
<dbReference type="GeneID" id="7449406"/>
<keyword evidence="7" id="KW-0449">Lipoprotein</keyword>
<evidence type="ECO:0000256" key="11">
    <source>
        <dbReference type="SAM" id="MobiDB-lite"/>
    </source>
</evidence>
<feature type="transmembrane region" description="Helical" evidence="10">
    <location>
        <begin position="352"/>
        <end position="371"/>
    </location>
</feature>
<dbReference type="InterPro" id="IPR001594">
    <property type="entry name" value="Palmitoyltrfase_DHHC"/>
</dbReference>
<evidence type="ECO:0000256" key="7">
    <source>
        <dbReference type="ARBA" id="ARBA00023288"/>
    </source>
</evidence>
<comment type="domain">
    <text evidence="10">The DHHC domain is required for palmitoyltransferase activity.</text>
</comment>
<proteinExistence type="inferred from homology"/>
<keyword evidence="5 10" id="KW-0472">Membrane</keyword>